<dbReference type="EMBL" id="PGCJ01000091">
    <property type="protein sequence ID" value="PLW50222.1"/>
    <property type="molecule type" value="Genomic_DNA"/>
</dbReference>
<feature type="region of interest" description="Disordered" evidence="1">
    <location>
        <begin position="130"/>
        <end position="179"/>
    </location>
</feature>
<dbReference type="EMBL" id="PGCI01000669">
    <property type="protein sequence ID" value="PLW22293.1"/>
    <property type="molecule type" value="Genomic_DNA"/>
</dbReference>
<evidence type="ECO:0000313" key="5">
    <source>
        <dbReference type="Proteomes" id="UP000235392"/>
    </source>
</evidence>
<dbReference type="Proteomes" id="UP000235388">
    <property type="component" value="Unassembled WGS sequence"/>
</dbReference>
<evidence type="ECO:0000313" key="4">
    <source>
        <dbReference type="Proteomes" id="UP000235388"/>
    </source>
</evidence>
<keyword evidence="4" id="KW-1185">Reference proteome</keyword>
<accession>A0A2N5T9W5</accession>
<sequence length="179" mass="19526">MKLNSNLDLFGAFRQRLVQLFPPSSCLKGQLTEHKHPDREVRAKPRLPGCEAFSQSLINLERGASHPLRLPGRLKRGPYSVEVRTDRQLLVGCVLMAAHPSLSHRICASGPSGLDWLKSLTSVVAMRTARQSTSDVSQTSVPHHGEMSGRSAQPVGSSVMISQDDSSLPSVDPPLRLCL</sequence>
<evidence type="ECO:0000313" key="3">
    <source>
        <dbReference type="EMBL" id="PLW50222.1"/>
    </source>
</evidence>
<reference evidence="4 5" key="1">
    <citation type="submission" date="2017-11" db="EMBL/GenBank/DDBJ databases">
        <title>De novo assembly and phasing of dikaryotic genomes from two isolates of Puccinia coronata f. sp. avenae, the causal agent of oat crown rust.</title>
        <authorList>
            <person name="Miller M.E."/>
            <person name="Zhang Y."/>
            <person name="Omidvar V."/>
            <person name="Sperschneider J."/>
            <person name="Schwessinger B."/>
            <person name="Raley C."/>
            <person name="Palmer J.M."/>
            <person name="Garnica D."/>
            <person name="Upadhyaya N."/>
            <person name="Rathjen J."/>
            <person name="Taylor J.M."/>
            <person name="Park R.F."/>
            <person name="Dodds P.N."/>
            <person name="Hirsch C.D."/>
            <person name="Kianian S.F."/>
            <person name="Figueroa M."/>
        </authorList>
    </citation>
    <scope>NUCLEOTIDE SEQUENCE [LARGE SCALE GENOMIC DNA]</scope>
    <source>
        <strain evidence="3">12NC29</strain>
        <strain evidence="2">12SD80</strain>
    </source>
</reference>
<comment type="caution">
    <text evidence="2">The sequence shown here is derived from an EMBL/GenBank/DDBJ whole genome shotgun (WGS) entry which is preliminary data.</text>
</comment>
<gene>
    <name evidence="3" type="ORF">PCANC_12766</name>
    <name evidence="2" type="ORF">PCASD_17013</name>
</gene>
<protein>
    <submittedName>
        <fullName evidence="2">Uncharacterized protein</fullName>
    </submittedName>
</protein>
<dbReference type="Proteomes" id="UP000235392">
    <property type="component" value="Unassembled WGS sequence"/>
</dbReference>
<organism evidence="2 5">
    <name type="scientific">Puccinia coronata f. sp. avenae</name>
    <dbReference type="NCBI Taxonomy" id="200324"/>
    <lineage>
        <taxon>Eukaryota</taxon>
        <taxon>Fungi</taxon>
        <taxon>Dikarya</taxon>
        <taxon>Basidiomycota</taxon>
        <taxon>Pucciniomycotina</taxon>
        <taxon>Pucciniomycetes</taxon>
        <taxon>Pucciniales</taxon>
        <taxon>Pucciniaceae</taxon>
        <taxon>Puccinia</taxon>
    </lineage>
</organism>
<feature type="compositionally biased region" description="Polar residues" evidence="1">
    <location>
        <begin position="150"/>
        <end position="169"/>
    </location>
</feature>
<name>A0A2N5T9W5_9BASI</name>
<proteinExistence type="predicted"/>
<evidence type="ECO:0000313" key="2">
    <source>
        <dbReference type="EMBL" id="PLW22293.1"/>
    </source>
</evidence>
<feature type="compositionally biased region" description="Polar residues" evidence="1">
    <location>
        <begin position="130"/>
        <end position="141"/>
    </location>
</feature>
<evidence type="ECO:0000256" key="1">
    <source>
        <dbReference type="SAM" id="MobiDB-lite"/>
    </source>
</evidence>
<dbReference type="AlphaFoldDB" id="A0A2N5T9W5"/>